<sequence>MDEDQTLDCEEFGALLRSGFTEARNALYKLMVKDGELFDLLFAKIHSIISRQLNEETSNNNSKPIKYFPILKLGSEHVTNVRGSSIKTANLLRRESAYSLGDSAKNLRNNNISLNNLDSFKNLRLNNICFNINKYLLFLLFIKLNPDDNKRPQNAK</sequence>
<dbReference type="EMBL" id="KL250546">
    <property type="protein sequence ID" value="KGB33396.1"/>
    <property type="molecule type" value="Genomic_DNA"/>
</dbReference>
<dbReference type="AlphaFoldDB" id="A0A095AHG6"/>
<reference evidence="1" key="1">
    <citation type="journal article" date="2012" name="Nat. Genet.">
        <title>Whole-genome sequence of Schistosoma haematobium.</title>
        <authorList>
            <person name="Young N.D."/>
            <person name="Jex A.R."/>
            <person name="Li B."/>
            <person name="Liu S."/>
            <person name="Yang L."/>
            <person name="Xiong Z."/>
            <person name="Li Y."/>
            <person name="Cantacessi C."/>
            <person name="Hall R.S."/>
            <person name="Xu X."/>
            <person name="Chen F."/>
            <person name="Wu X."/>
            <person name="Zerlotini A."/>
            <person name="Oliveira G."/>
            <person name="Hofmann A."/>
            <person name="Zhang G."/>
            <person name="Fang X."/>
            <person name="Kang Y."/>
            <person name="Campbell B.E."/>
            <person name="Loukas A."/>
            <person name="Ranganathan S."/>
            <person name="Rollinson D."/>
            <person name="Rinaldi G."/>
            <person name="Brindley P.J."/>
            <person name="Yang H."/>
            <person name="Wang J."/>
            <person name="Wang J."/>
            <person name="Gasser R.B."/>
        </authorList>
    </citation>
    <scope>NUCLEOTIDE SEQUENCE [LARGE SCALE GENOMIC DNA]</scope>
</reference>
<proteinExistence type="predicted"/>
<gene>
    <name evidence="1" type="ORF">MS3_01577</name>
</gene>
<accession>A0A095AHG6</accession>
<protein>
    <submittedName>
        <fullName evidence="1">Uncharacterized protein</fullName>
    </submittedName>
</protein>
<organism evidence="1">
    <name type="scientific">Schistosoma haematobium</name>
    <name type="common">Blood fluke</name>
    <dbReference type="NCBI Taxonomy" id="6185"/>
    <lineage>
        <taxon>Eukaryota</taxon>
        <taxon>Metazoa</taxon>
        <taxon>Spiralia</taxon>
        <taxon>Lophotrochozoa</taxon>
        <taxon>Platyhelminthes</taxon>
        <taxon>Trematoda</taxon>
        <taxon>Digenea</taxon>
        <taxon>Strigeidida</taxon>
        <taxon>Schistosomatoidea</taxon>
        <taxon>Schistosomatidae</taxon>
        <taxon>Schistosoma</taxon>
    </lineage>
</organism>
<evidence type="ECO:0000313" key="1">
    <source>
        <dbReference type="EMBL" id="KGB33396.1"/>
    </source>
</evidence>
<name>A0A095AHG6_SCHHA</name>